<dbReference type="AlphaFoldDB" id="A0A1Y1QXS9"/>
<comment type="caution">
    <text evidence="1">The sequence shown here is derived from an EMBL/GenBank/DDBJ whole genome shotgun (WGS) entry which is preliminary data.</text>
</comment>
<sequence>MTEKTNIRHFDEISARIFAALYESFPLPLDIDCIELTKAAEIEANGAATKETRICIATLTWLQEEGYLKYQVKGKFDAFNIVLTAKGLSVLKAVPSSLETKTSIGERLVTAVKSGAINTAVEVLKIIFAVA</sequence>
<protein>
    <recommendedName>
        <fullName evidence="3">DUF2513 domain-containing protein</fullName>
    </recommendedName>
</protein>
<evidence type="ECO:0000313" key="1">
    <source>
        <dbReference type="EMBL" id="OQX16190.1"/>
    </source>
</evidence>
<dbReference type="EMBL" id="MTEJ01000007">
    <property type="protein sequence ID" value="OQX16190.1"/>
    <property type="molecule type" value="Genomic_DNA"/>
</dbReference>
<accession>A0A1Y1QXS9</accession>
<proteinExistence type="predicted"/>
<dbReference type="Proteomes" id="UP000192491">
    <property type="component" value="Unassembled WGS sequence"/>
</dbReference>
<reference evidence="1 2" key="1">
    <citation type="submission" date="2017-01" db="EMBL/GenBank/DDBJ databases">
        <title>Novel large sulfur bacteria in the metagenomes of groundwater-fed chemosynthetic microbial mats in the Lake Huron basin.</title>
        <authorList>
            <person name="Sharrar A.M."/>
            <person name="Flood B.E."/>
            <person name="Bailey J.V."/>
            <person name="Jones D.S."/>
            <person name="Biddanda B."/>
            <person name="Ruberg S.A."/>
            <person name="Marcus D.N."/>
            <person name="Dick G.J."/>
        </authorList>
    </citation>
    <scope>NUCLEOTIDE SEQUENCE [LARGE SCALE GENOMIC DNA]</scope>
    <source>
        <strain evidence="1">A8</strain>
    </source>
</reference>
<name>A0A1Y1QXS9_9GAMM</name>
<evidence type="ECO:0000313" key="2">
    <source>
        <dbReference type="Proteomes" id="UP000192491"/>
    </source>
</evidence>
<organism evidence="1 2">
    <name type="scientific">Thiothrix lacustris</name>
    <dbReference type="NCBI Taxonomy" id="525917"/>
    <lineage>
        <taxon>Bacteria</taxon>
        <taxon>Pseudomonadati</taxon>
        <taxon>Pseudomonadota</taxon>
        <taxon>Gammaproteobacteria</taxon>
        <taxon>Thiotrichales</taxon>
        <taxon>Thiotrichaceae</taxon>
        <taxon>Thiothrix</taxon>
    </lineage>
</organism>
<evidence type="ECO:0008006" key="3">
    <source>
        <dbReference type="Google" id="ProtNLM"/>
    </source>
</evidence>
<gene>
    <name evidence="1" type="ORF">BWK73_04820</name>
</gene>